<name>A0A0R3SMH7_HYMDI</name>
<accession>A0A0R3SMH7</accession>
<sequence>LNYNLLSFTIRKLKGLWVSMHRFSAFEKLEPSRTTPLTRNVLLLQIIVTQVDKKTLCKQQRSLLSRRHQLLVPHP</sequence>
<dbReference type="AlphaFoldDB" id="A0A0R3SMH7"/>
<proteinExistence type="predicted"/>
<dbReference type="WBParaSite" id="HDID_0000614201-mRNA-1">
    <property type="protein sequence ID" value="HDID_0000614201-mRNA-1"/>
    <property type="gene ID" value="HDID_0000614201"/>
</dbReference>
<reference evidence="1" key="1">
    <citation type="submission" date="2017-02" db="UniProtKB">
        <authorList>
            <consortium name="WormBaseParasite"/>
        </authorList>
    </citation>
    <scope>IDENTIFICATION</scope>
</reference>
<organism evidence="1">
    <name type="scientific">Hymenolepis diminuta</name>
    <name type="common">Rat tapeworm</name>
    <dbReference type="NCBI Taxonomy" id="6216"/>
    <lineage>
        <taxon>Eukaryota</taxon>
        <taxon>Metazoa</taxon>
        <taxon>Spiralia</taxon>
        <taxon>Lophotrochozoa</taxon>
        <taxon>Platyhelminthes</taxon>
        <taxon>Cestoda</taxon>
        <taxon>Eucestoda</taxon>
        <taxon>Cyclophyllidea</taxon>
        <taxon>Hymenolepididae</taxon>
        <taxon>Hymenolepis</taxon>
    </lineage>
</organism>
<protein>
    <submittedName>
        <fullName evidence="1">Ovule protein</fullName>
    </submittedName>
</protein>
<evidence type="ECO:0000313" key="1">
    <source>
        <dbReference type="WBParaSite" id="HDID_0000614201-mRNA-1"/>
    </source>
</evidence>